<keyword evidence="2" id="KW-1185">Reference proteome</keyword>
<reference evidence="1 2" key="1">
    <citation type="journal article" date="2014" name="Genome Announc.">
        <title>Draft Genome Sequence of Fervidicella metallireducens Strain AeBT, an Iron-Reducing Thermoanaerobe from the Great Artesian Basin.</title>
        <authorList>
            <person name="Patel B.K."/>
        </authorList>
    </citation>
    <scope>NUCLEOTIDE SEQUENCE [LARGE SCALE GENOMIC DNA]</scope>
    <source>
        <strain evidence="1 2">AeB</strain>
    </source>
</reference>
<dbReference type="Proteomes" id="UP000019681">
    <property type="component" value="Unassembled WGS sequence"/>
</dbReference>
<accession>A0A017RS52</accession>
<evidence type="ECO:0000313" key="2">
    <source>
        <dbReference type="Proteomes" id="UP000019681"/>
    </source>
</evidence>
<proteinExistence type="predicted"/>
<evidence type="ECO:0008006" key="3">
    <source>
        <dbReference type="Google" id="ProtNLM"/>
    </source>
</evidence>
<comment type="caution">
    <text evidence="1">The sequence shown here is derived from an EMBL/GenBank/DDBJ whole genome shotgun (WGS) entry which is preliminary data.</text>
</comment>
<organism evidence="1 2">
    <name type="scientific">Fervidicella metallireducens AeB</name>
    <dbReference type="NCBI Taxonomy" id="1403537"/>
    <lineage>
        <taxon>Bacteria</taxon>
        <taxon>Bacillati</taxon>
        <taxon>Bacillota</taxon>
        <taxon>Clostridia</taxon>
        <taxon>Eubacteriales</taxon>
        <taxon>Clostridiaceae</taxon>
        <taxon>Fervidicella</taxon>
    </lineage>
</organism>
<protein>
    <recommendedName>
        <fullName evidence="3">DUF2750 domain-containing protein</fullName>
    </recommendedName>
</protein>
<dbReference type="EMBL" id="AZQP01000071">
    <property type="protein sequence ID" value="EYE87299.1"/>
    <property type="molecule type" value="Genomic_DNA"/>
</dbReference>
<dbReference type="AlphaFoldDB" id="A0A017RS52"/>
<gene>
    <name evidence="1" type="ORF">Q428_14030</name>
</gene>
<evidence type="ECO:0000313" key="1">
    <source>
        <dbReference type="EMBL" id="EYE87299.1"/>
    </source>
</evidence>
<dbReference type="InterPro" id="IPR021284">
    <property type="entry name" value="DUF2750"/>
</dbReference>
<dbReference type="Pfam" id="PF11042">
    <property type="entry name" value="DUF2750"/>
    <property type="match status" value="1"/>
</dbReference>
<sequence>MNVKEFEEVSKLPGAKRYEYFIKKVADNEELWGLYNDGWAMVADDDGNEMIPFWPRKEFAEACCLEQWSNYSAEPIDLYEFIDGWLVDMKKDGLSAAIFYTKHDKGIVVKPEKLTEDLNEELENY</sequence>
<name>A0A017RS52_9CLOT</name>